<reference evidence="3" key="1">
    <citation type="submission" date="2013-09" db="EMBL/GenBank/DDBJ databases">
        <title>The Genome Sequence of Anopheles maculatus species B.</title>
        <authorList>
            <consortium name="The Broad Institute Genomics Platform"/>
            <person name="Neafsey D.E."/>
            <person name="Besansky N."/>
            <person name="Howell P."/>
            <person name="Walton C."/>
            <person name="Young S.K."/>
            <person name="Zeng Q."/>
            <person name="Gargeya S."/>
            <person name="Fitzgerald M."/>
            <person name="Haas B."/>
            <person name="Abouelleil A."/>
            <person name="Allen A.W."/>
            <person name="Alvarado L."/>
            <person name="Arachchi H.M."/>
            <person name="Berlin A.M."/>
            <person name="Chapman S.B."/>
            <person name="Gainer-Dewar J."/>
            <person name="Goldberg J."/>
            <person name="Griggs A."/>
            <person name="Gujja S."/>
            <person name="Hansen M."/>
            <person name="Howarth C."/>
            <person name="Imamovic A."/>
            <person name="Ireland A."/>
            <person name="Larimer J."/>
            <person name="McCowan C."/>
            <person name="Murphy C."/>
            <person name="Pearson M."/>
            <person name="Poon T.W."/>
            <person name="Priest M."/>
            <person name="Roberts A."/>
            <person name="Saif S."/>
            <person name="Shea T."/>
            <person name="Sisk P."/>
            <person name="Sykes S."/>
            <person name="Wortman J."/>
            <person name="Nusbaum C."/>
            <person name="Birren B."/>
        </authorList>
    </citation>
    <scope>NUCLEOTIDE SEQUENCE [LARGE SCALE GENOMIC DNA]</scope>
    <source>
        <strain evidence="3">maculatus3</strain>
    </source>
</reference>
<feature type="region of interest" description="Disordered" evidence="1">
    <location>
        <begin position="1"/>
        <end position="37"/>
    </location>
</feature>
<organism evidence="2 3">
    <name type="scientific">Anopheles maculatus</name>
    <dbReference type="NCBI Taxonomy" id="74869"/>
    <lineage>
        <taxon>Eukaryota</taxon>
        <taxon>Metazoa</taxon>
        <taxon>Ecdysozoa</taxon>
        <taxon>Arthropoda</taxon>
        <taxon>Hexapoda</taxon>
        <taxon>Insecta</taxon>
        <taxon>Pterygota</taxon>
        <taxon>Neoptera</taxon>
        <taxon>Endopterygota</taxon>
        <taxon>Diptera</taxon>
        <taxon>Nematocera</taxon>
        <taxon>Culicoidea</taxon>
        <taxon>Culicidae</taxon>
        <taxon>Anophelinae</taxon>
        <taxon>Anopheles</taxon>
        <taxon>Anopheles maculatus group</taxon>
    </lineage>
</organism>
<accession>A0A182SDC0</accession>
<protein>
    <submittedName>
        <fullName evidence="2">Uncharacterized protein</fullName>
    </submittedName>
</protein>
<proteinExistence type="predicted"/>
<evidence type="ECO:0000313" key="2">
    <source>
        <dbReference type="EnsemblMetazoa" id="AMAM004497-PA"/>
    </source>
</evidence>
<feature type="compositionally biased region" description="Polar residues" evidence="1">
    <location>
        <begin position="27"/>
        <end position="37"/>
    </location>
</feature>
<sequence length="273" mass="28563">MIHPHARSSFDCRAQPDRTGSGKAERTASSITLQQHSPHFTANFASVHRPRQISSIAAIKRTASQNAAAAAHETARDTSTGVFGVETDSQPAAGQNGYPHPKRHTKYGPPSKAVPMPQRPEVHGNNGPNGRSNAKVAPAHTDPSGRTLHPVGSGVSGENNGRIFNQPTLPLPVQIPNPYACTSSPSSSSSPGMPSVTCPNYGGQPLQHRQLPVAQKTDYLQPASGGIRHGGGVNQKSFSSASFPTGVGDGCRRFAVQSDGTAGRFPKQQSSSA</sequence>
<feature type="compositionally biased region" description="Polar residues" evidence="1">
    <location>
        <begin position="234"/>
        <end position="243"/>
    </location>
</feature>
<feature type="region of interest" description="Disordered" evidence="1">
    <location>
        <begin position="224"/>
        <end position="273"/>
    </location>
</feature>
<keyword evidence="3" id="KW-1185">Reference proteome</keyword>
<feature type="region of interest" description="Disordered" evidence="1">
    <location>
        <begin position="89"/>
        <end position="145"/>
    </location>
</feature>
<evidence type="ECO:0000256" key="1">
    <source>
        <dbReference type="SAM" id="MobiDB-lite"/>
    </source>
</evidence>
<evidence type="ECO:0000313" key="3">
    <source>
        <dbReference type="Proteomes" id="UP000075901"/>
    </source>
</evidence>
<dbReference type="AlphaFoldDB" id="A0A182SDC0"/>
<dbReference type="Proteomes" id="UP000075901">
    <property type="component" value="Unassembled WGS sequence"/>
</dbReference>
<dbReference type="VEuPathDB" id="VectorBase:AMAM004497"/>
<name>A0A182SDC0_9DIPT</name>
<dbReference type="EnsemblMetazoa" id="AMAM004497-RA">
    <property type="protein sequence ID" value="AMAM004497-PA"/>
    <property type="gene ID" value="AMAM004497"/>
</dbReference>
<reference evidence="2" key="2">
    <citation type="submission" date="2020-05" db="UniProtKB">
        <authorList>
            <consortium name="EnsemblMetazoa"/>
        </authorList>
    </citation>
    <scope>IDENTIFICATION</scope>
    <source>
        <strain evidence="2">maculatus3</strain>
    </source>
</reference>